<organism evidence="2 3">
    <name type="scientific">Oedothorax gibbosus</name>
    <dbReference type="NCBI Taxonomy" id="931172"/>
    <lineage>
        <taxon>Eukaryota</taxon>
        <taxon>Metazoa</taxon>
        <taxon>Ecdysozoa</taxon>
        <taxon>Arthropoda</taxon>
        <taxon>Chelicerata</taxon>
        <taxon>Arachnida</taxon>
        <taxon>Araneae</taxon>
        <taxon>Araneomorphae</taxon>
        <taxon>Entelegynae</taxon>
        <taxon>Araneoidea</taxon>
        <taxon>Linyphiidae</taxon>
        <taxon>Erigoninae</taxon>
        <taxon>Oedothorax</taxon>
    </lineage>
</organism>
<protein>
    <submittedName>
        <fullName evidence="2">Uncharacterized protein</fullName>
    </submittedName>
</protein>
<name>A0AAV6TJQ1_9ARAC</name>
<evidence type="ECO:0000313" key="2">
    <source>
        <dbReference type="EMBL" id="KAG8172170.1"/>
    </source>
</evidence>
<dbReference type="EMBL" id="JAFNEN010003025">
    <property type="protein sequence ID" value="KAG8172170.1"/>
    <property type="molecule type" value="Genomic_DNA"/>
</dbReference>
<comment type="caution">
    <text evidence="2">The sequence shown here is derived from an EMBL/GenBank/DDBJ whole genome shotgun (WGS) entry which is preliminary data.</text>
</comment>
<reference evidence="2 3" key="1">
    <citation type="journal article" date="2022" name="Nat. Ecol. Evol.">
        <title>A masculinizing supergene underlies an exaggerated male reproductive morph in a spider.</title>
        <authorList>
            <person name="Hendrickx F."/>
            <person name="De Corte Z."/>
            <person name="Sonet G."/>
            <person name="Van Belleghem S.M."/>
            <person name="Kostlbacher S."/>
            <person name="Vangestel C."/>
        </authorList>
    </citation>
    <scope>NUCLEOTIDE SEQUENCE [LARGE SCALE GENOMIC DNA]</scope>
    <source>
        <strain evidence="2">W744_W776</strain>
    </source>
</reference>
<evidence type="ECO:0000256" key="1">
    <source>
        <dbReference type="SAM" id="MobiDB-lite"/>
    </source>
</evidence>
<sequence length="75" mass="7990">MGIIAIANPQHERGSTGYPSCRKGKAHDDSFNGHAGPQRTSKGLQTCIALPRGAKTPPIPLRRKRRLGSFPGASI</sequence>
<dbReference type="AlphaFoldDB" id="A0AAV6TJQ1"/>
<accession>A0AAV6TJQ1</accession>
<gene>
    <name evidence="2" type="ORF">JTE90_024456</name>
</gene>
<keyword evidence="3" id="KW-1185">Reference proteome</keyword>
<dbReference type="Proteomes" id="UP000827092">
    <property type="component" value="Unassembled WGS sequence"/>
</dbReference>
<proteinExistence type="predicted"/>
<evidence type="ECO:0000313" key="3">
    <source>
        <dbReference type="Proteomes" id="UP000827092"/>
    </source>
</evidence>
<feature type="region of interest" description="Disordered" evidence="1">
    <location>
        <begin position="1"/>
        <end position="75"/>
    </location>
</feature>